<protein>
    <submittedName>
        <fullName evidence="1">Uncharacterized protein</fullName>
    </submittedName>
</protein>
<evidence type="ECO:0000313" key="2">
    <source>
        <dbReference type="Proteomes" id="UP000322667"/>
    </source>
</evidence>
<dbReference type="Proteomes" id="UP000322667">
    <property type="component" value="Chromosome A09"/>
</dbReference>
<dbReference type="AlphaFoldDB" id="A0A5D2P1Z6"/>
<reference evidence="1 2" key="1">
    <citation type="submission" date="2019-07" db="EMBL/GenBank/DDBJ databases">
        <title>WGS assembly of Gossypium tomentosum.</title>
        <authorList>
            <person name="Chen Z.J."/>
            <person name="Sreedasyam A."/>
            <person name="Ando A."/>
            <person name="Song Q."/>
            <person name="De L."/>
            <person name="Hulse-Kemp A."/>
            <person name="Ding M."/>
            <person name="Ye W."/>
            <person name="Kirkbride R."/>
            <person name="Jenkins J."/>
            <person name="Plott C."/>
            <person name="Lovell J."/>
            <person name="Lin Y.-M."/>
            <person name="Vaughn R."/>
            <person name="Liu B."/>
            <person name="Li W."/>
            <person name="Simpson S."/>
            <person name="Scheffler B."/>
            <person name="Saski C."/>
            <person name="Grover C."/>
            <person name="Hu G."/>
            <person name="Conover J."/>
            <person name="Carlson J."/>
            <person name="Shu S."/>
            <person name="Boston L."/>
            <person name="Williams M."/>
            <person name="Peterson D."/>
            <person name="Mcgee K."/>
            <person name="Jones D."/>
            <person name="Wendel J."/>
            <person name="Stelly D."/>
            <person name="Grimwood J."/>
            <person name="Schmutz J."/>
        </authorList>
    </citation>
    <scope>NUCLEOTIDE SEQUENCE [LARGE SCALE GENOMIC DNA]</scope>
    <source>
        <strain evidence="1">7179.01</strain>
    </source>
</reference>
<keyword evidence="2" id="KW-1185">Reference proteome</keyword>
<dbReference type="EMBL" id="CM017618">
    <property type="protein sequence ID" value="TYI10317.1"/>
    <property type="molecule type" value="Genomic_DNA"/>
</dbReference>
<sequence length="93" mass="10523">MYGYGVLQSLSSCLYMIEGFLQMGTFLSRALTALSKSFRSTLPNILSGKGEYRMTFSKILIPHKVLHSFHQVTCRTSPLLHSVVHPVHFFSFP</sequence>
<evidence type="ECO:0000313" key="1">
    <source>
        <dbReference type="EMBL" id="TYI10317.1"/>
    </source>
</evidence>
<name>A0A5D2P1Z6_GOSTO</name>
<accession>A0A5D2P1Z6</accession>
<gene>
    <name evidence="1" type="ORF">ES332_A09G133900v1</name>
</gene>
<proteinExistence type="predicted"/>
<organism evidence="1 2">
    <name type="scientific">Gossypium tomentosum</name>
    <name type="common">Hawaiian cotton</name>
    <name type="synonym">Gossypium sandvicense</name>
    <dbReference type="NCBI Taxonomy" id="34277"/>
    <lineage>
        <taxon>Eukaryota</taxon>
        <taxon>Viridiplantae</taxon>
        <taxon>Streptophyta</taxon>
        <taxon>Embryophyta</taxon>
        <taxon>Tracheophyta</taxon>
        <taxon>Spermatophyta</taxon>
        <taxon>Magnoliopsida</taxon>
        <taxon>eudicotyledons</taxon>
        <taxon>Gunneridae</taxon>
        <taxon>Pentapetalae</taxon>
        <taxon>rosids</taxon>
        <taxon>malvids</taxon>
        <taxon>Malvales</taxon>
        <taxon>Malvaceae</taxon>
        <taxon>Malvoideae</taxon>
        <taxon>Gossypium</taxon>
    </lineage>
</organism>